<evidence type="ECO:0000313" key="1">
    <source>
        <dbReference type="EMBL" id="SEM64448.1"/>
    </source>
</evidence>
<comment type="caution">
    <text evidence="1">The sequence shown here is derived from an EMBL/GenBank/DDBJ whole genome shotgun (WGS) entry which is preliminary data.</text>
</comment>
<dbReference type="EMBL" id="FOCC01000006">
    <property type="protein sequence ID" value="SEM64448.1"/>
    <property type="molecule type" value="Genomic_DNA"/>
</dbReference>
<name>A0ABY1ABD0_9LACO</name>
<proteinExistence type="predicted"/>
<evidence type="ECO:0000313" key="2">
    <source>
        <dbReference type="Proteomes" id="UP000182089"/>
    </source>
</evidence>
<protein>
    <submittedName>
        <fullName evidence="1">Uncharacterized protein</fullName>
    </submittedName>
</protein>
<reference evidence="1 2" key="1">
    <citation type="submission" date="2016-10" db="EMBL/GenBank/DDBJ databases">
        <authorList>
            <person name="Varghese N."/>
            <person name="Submissions S."/>
        </authorList>
    </citation>
    <scope>NUCLEOTIDE SEQUENCE [LARGE SCALE GENOMIC DNA]</scope>
    <source>
        <strain evidence="1 2">WC1T17</strain>
    </source>
</reference>
<sequence>MMFEMILLDNNDKSVTYEVRNHDKNIKIDNITVNKHDKSYVLESGKKIDNQFISATYRVILKCLEDGKYPKSYANGWG</sequence>
<gene>
    <name evidence="1" type="ORF">SAMN05216431_1061</name>
</gene>
<accession>A0ABY1ABD0</accession>
<dbReference type="Proteomes" id="UP000182089">
    <property type="component" value="Unassembled WGS sequence"/>
</dbReference>
<organism evidence="1 2">
    <name type="scientific">Ligilactobacillus ruminis</name>
    <dbReference type="NCBI Taxonomy" id="1623"/>
    <lineage>
        <taxon>Bacteria</taxon>
        <taxon>Bacillati</taxon>
        <taxon>Bacillota</taxon>
        <taxon>Bacilli</taxon>
        <taxon>Lactobacillales</taxon>
        <taxon>Lactobacillaceae</taxon>
        <taxon>Ligilactobacillus</taxon>
    </lineage>
</organism>